<evidence type="ECO:0000313" key="1">
    <source>
        <dbReference type="EMBL" id="SJL18840.1"/>
    </source>
</evidence>
<dbReference type="Proteomes" id="UP000219338">
    <property type="component" value="Unassembled WGS sequence"/>
</dbReference>
<organism evidence="1 2">
    <name type="scientific">Armillaria ostoyae</name>
    <name type="common">Armillaria root rot fungus</name>
    <dbReference type="NCBI Taxonomy" id="47428"/>
    <lineage>
        <taxon>Eukaryota</taxon>
        <taxon>Fungi</taxon>
        <taxon>Dikarya</taxon>
        <taxon>Basidiomycota</taxon>
        <taxon>Agaricomycotina</taxon>
        <taxon>Agaricomycetes</taxon>
        <taxon>Agaricomycetidae</taxon>
        <taxon>Agaricales</taxon>
        <taxon>Marasmiineae</taxon>
        <taxon>Physalacriaceae</taxon>
        <taxon>Armillaria</taxon>
    </lineage>
</organism>
<protein>
    <submittedName>
        <fullName evidence="1">Uncharacterized protein</fullName>
    </submittedName>
</protein>
<sequence>MEVSKLACDIQVDDIPPGVQRGLLQSKDVHWPVTHVDHALSQDVRLICPSRDNWLVKFGLPLIWERSSMLRVGEALTDTKQRTGRILVKR</sequence>
<dbReference type="EMBL" id="FUEG01000071">
    <property type="protein sequence ID" value="SJL18840.1"/>
    <property type="molecule type" value="Genomic_DNA"/>
</dbReference>
<proteinExistence type="predicted"/>
<accession>A0A284SCW5</accession>
<evidence type="ECO:0000313" key="2">
    <source>
        <dbReference type="Proteomes" id="UP000219338"/>
    </source>
</evidence>
<reference evidence="2" key="1">
    <citation type="journal article" date="2017" name="Nat. Ecol. Evol.">
        <title>Genome expansion and lineage-specific genetic innovations in the forest pathogenic fungi Armillaria.</title>
        <authorList>
            <person name="Sipos G."/>
            <person name="Prasanna A.N."/>
            <person name="Walter M.C."/>
            <person name="O'Connor E."/>
            <person name="Balint B."/>
            <person name="Krizsan K."/>
            <person name="Kiss B."/>
            <person name="Hess J."/>
            <person name="Varga T."/>
            <person name="Slot J."/>
            <person name="Riley R."/>
            <person name="Boka B."/>
            <person name="Rigling D."/>
            <person name="Barry K."/>
            <person name="Lee J."/>
            <person name="Mihaltcheva S."/>
            <person name="LaButti K."/>
            <person name="Lipzen A."/>
            <person name="Waldron R."/>
            <person name="Moloney N.M."/>
            <person name="Sperisen C."/>
            <person name="Kredics L."/>
            <person name="Vagvoelgyi C."/>
            <person name="Patrignani A."/>
            <person name="Fitzpatrick D."/>
            <person name="Nagy I."/>
            <person name="Doyle S."/>
            <person name="Anderson J.B."/>
            <person name="Grigoriev I.V."/>
            <person name="Gueldener U."/>
            <person name="Muensterkoetter M."/>
            <person name="Nagy L.G."/>
        </authorList>
    </citation>
    <scope>NUCLEOTIDE SEQUENCE [LARGE SCALE GENOMIC DNA]</scope>
    <source>
        <strain evidence="2">C18/9</strain>
    </source>
</reference>
<dbReference type="AlphaFoldDB" id="A0A284SCW5"/>
<gene>
    <name evidence="1" type="ORF">ARMOST_22442</name>
</gene>
<keyword evidence="2" id="KW-1185">Reference proteome</keyword>
<name>A0A284SCW5_ARMOS</name>